<feature type="transmembrane region" description="Helical" evidence="6">
    <location>
        <begin position="153"/>
        <end position="171"/>
    </location>
</feature>
<feature type="transmembrane region" description="Helical" evidence="6">
    <location>
        <begin position="16"/>
        <end position="34"/>
    </location>
</feature>
<feature type="transmembrane region" description="Helical" evidence="6">
    <location>
        <begin position="41"/>
        <end position="63"/>
    </location>
</feature>
<keyword evidence="4 6" id="KW-1133">Transmembrane helix</keyword>
<comment type="caution">
    <text evidence="8">The sequence shown here is derived from an EMBL/GenBank/DDBJ whole genome shotgun (WGS) entry which is preliminary data.</text>
</comment>
<accession>A0ABQ4PSE8</accession>
<feature type="transmembrane region" description="Helical" evidence="6">
    <location>
        <begin position="123"/>
        <end position="141"/>
    </location>
</feature>
<evidence type="ECO:0000256" key="1">
    <source>
        <dbReference type="ARBA" id="ARBA00004141"/>
    </source>
</evidence>
<dbReference type="InterPro" id="IPR050638">
    <property type="entry name" value="AA-Vitamin_Transporters"/>
</dbReference>
<protein>
    <submittedName>
        <fullName evidence="8">Membrane protein</fullName>
    </submittedName>
</protein>
<keyword evidence="3 6" id="KW-0812">Transmembrane</keyword>
<dbReference type="Gene3D" id="1.10.3730.20">
    <property type="match status" value="1"/>
</dbReference>
<name>A0ABQ4PSE8_9PROT</name>
<dbReference type="PANTHER" id="PTHR32322:SF2">
    <property type="entry name" value="EAMA DOMAIN-CONTAINING PROTEIN"/>
    <property type="match status" value="1"/>
</dbReference>
<comment type="similarity">
    <text evidence="2">Belongs to the EamA transporter family.</text>
</comment>
<organism evidence="8 9">
    <name type="scientific">Candidatus Phycosocius spiralis</name>
    <dbReference type="NCBI Taxonomy" id="2815099"/>
    <lineage>
        <taxon>Bacteria</taxon>
        <taxon>Pseudomonadati</taxon>
        <taxon>Pseudomonadota</taxon>
        <taxon>Alphaproteobacteria</taxon>
        <taxon>Caulobacterales</taxon>
        <taxon>Caulobacterales incertae sedis</taxon>
        <taxon>Candidatus Phycosocius</taxon>
    </lineage>
</organism>
<evidence type="ECO:0000256" key="2">
    <source>
        <dbReference type="ARBA" id="ARBA00007362"/>
    </source>
</evidence>
<evidence type="ECO:0000256" key="3">
    <source>
        <dbReference type="ARBA" id="ARBA00022692"/>
    </source>
</evidence>
<evidence type="ECO:0000313" key="8">
    <source>
        <dbReference type="EMBL" id="GIU65932.1"/>
    </source>
</evidence>
<dbReference type="PANTHER" id="PTHR32322">
    <property type="entry name" value="INNER MEMBRANE TRANSPORTER"/>
    <property type="match status" value="1"/>
</dbReference>
<dbReference type="SUPFAM" id="SSF103481">
    <property type="entry name" value="Multidrug resistance efflux transporter EmrE"/>
    <property type="match status" value="2"/>
</dbReference>
<comment type="subcellular location">
    <subcellularLocation>
        <location evidence="1">Membrane</location>
        <topology evidence="1">Multi-pass membrane protein</topology>
    </subcellularLocation>
</comment>
<evidence type="ECO:0000256" key="6">
    <source>
        <dbReference type="SAM" id="Phobius"/>
    </source>
</evidence>
<dbReference type="InterPro" id="IPR037185">
    <property type="entry name" value="EmrE-like"/>
</dbReference>
<dbReference type="Proteomes" id="UP001161064">
    <property type="component" value="Unassembled WGS sequence"/>
</dbReference>
<evidence type="ECO:0000256" key="4">
    <source>
        <dbReference type="ARBA" id="ARBA00022989"/>
    </source>
</evidence>
<keyword evidence="5 6" id="KW-0472">Membrane</keyword>
<proteinExistence type="inferred from homology"/>
<reference evidence="8" key="2">
    <citation type="journal article" date="2023" name="ISME Commun">
        <title>Characterization of a bloom-associated alphaproteobacterial lineage, 'Candidatus Phycosocius': insights into freshwater algal-bacterial interactions.</title>
        <authorList>
            <person name="Tanabe Y."/>
            <person name="Yamaguchi H."/>
            <person name="Yoshida M."/>
            <person name="Kai A."/>
            <person name="Okazaki Y."/>
        </authorList>
    </citation>
    <scope>NUCLEOTIDE SEQUENCE</scope>
    <source>
        <strain evidence="8">BOTRYCO-1</strain>
    </source>
</reference>
<feature type="transmembrane region" description="Helical" evidence="6">
    <location>
        <begin position="191"/>
        <end position="210"/>
    </location>
</feature>
<evidence type="ECO:0000313" key="9">
    <source>
        <dbReference type="Proteomes" id="UP001161064"/>
    </source>
</evidence>
<dbReference type="Pfam" id="PF00892">
    <property type="entry name" value="EamA"/>
    <property type="match status" value="2"/>
</dbReference>
<feature type="transmembrane region" description="Helical" evidence="6">
    <location>
        <begin position="243"/>
        <end position="261"/>
    </location>
</feature>
<feature type="transmembrane region" description="Helical" evidence="6">
    <location>
        <begin position="99"/>
        <end position="117"/>
    </location>
</feature>
<feature type="domain" description="EamA" evidence="7">
    <location>
        <begin position="4"/>
        <end position="113"/>
    </location>
</feature>
<keyword evidence="9" id="KW-1185">Reference proteome</keyword>
<feature type="transmembrane region" description="Helical" evidence="6">
    <location>
        <begin position="217"/>
        <end position="237"/>
    </location>
</feature>
<gene>
    <name evidence="8" type="ORF">PsB1_0086</name>
</gene>
<dbReference type="InterPro" id="IPR000620">
    <property type="entry name" value="EamA_dom"/>
</dbReference>
<feature type="transmembrane region" description="Helical" evidence="6">
    <location>
        <begin position="69"/>
        <end position="90"/>
    </location>
</feature>
<evidence type="ECO:0000256" key="5">
    <source>
        <dbReference type="ARBA" id="ARBA00023136"/>
    </source>
</evidence>
<dbReference type="EMBL" id="BPFZ01000001">
    <property type="protein sequence ID" value="GIU65932.1"/>
    <property type="molecule type" value="Genomic_DNA"/>
</dbReference>
<sequence>MNLPLTRWMIQDVPPIFLAGLRFLGLAVLLSPFLPPVPKQFGLVLAIAMCIGGVHFALLFLGLRAAPASAVTIVGQIGLPIITVLSIFFLHEKVRWRRSLGMCLAFAGVIAMLYQPGKFSFEIGLVYVAAAAFVGAIGSILMKRLQPIPALNLQAWVGLMSIIPLFGVSFFTENGQLEAIRQGDLHLWGGIAFSVIFVSIFGHSVYYQLVKKYDITLLAPLTLMSPIIAVTTGIFLLHEPVTLKLILGGGLTLAGVFLVAVRENKTLPDHAVAQVKTG</sequence>
<feature type="domain" description="EamA" evidence="7">
    <location>
        <begin position="123"/>
        <end position="260"/>
    </location>
</feature>
<evidence type="ECO:0000259" key="7">
    <source>
        <dbReference type="Pfam" id="PF00892"/>
    </source>
</evidence>
<reference evidence="8" key="1">
    <citation type="submission" date="2021-05" db="EMBL/GenBank/DDBJ databases">
        <authorList>
            <person name="Tanabe Y."/>
        </authorList>
    </citation>
    <scope>NUCLEOTIDE SEQUENCE</scope>
    <source>
        <strain evidence="8">BOTRYCO-1</strain>
    </source>
</reference>